<comment type="caution">
    <text evidence="1">The sequence shown here is derived from an EMBL/GenBank/DDBJ whole genome shotgun (WGS) entry which is preliminary data.</text>
</comment>
<accession>A0A077P8V2</accession>
<evidence type="ECO:0000313" key="1">
    <source>
        <dbReference type="EMBL" id="CDH07048.1"/>
    </source>
</evidence>
<dbReference type="AlphaFoldDB" id="A0A077P8V2"/>
<name>A0A077P8V2_XENBV</name>
<protein>
    <submittedName>
        <fullName evidence="1">Uncharacterized protein</fullName>
    </submittedName>
</protein>
<sequence length="39" mass="4245">MNGSRAELTVTAYIYAIEKTISTLFGDLDINLPENVALS</sequence>
<gene>
    <name evidence="1" type="ORF">XBO1_2520019</name>
</gene>
<dbReference type="EMBL" id="CBSX010000171">
    <property type="protein sequence ID" value="CDH07048.1"/>
    <property type="molecule type" value="Genomic_DNA"/>
</dbReference>
<reference evidence="1" key="1">
    <citation type="submission" date="2013-07" db="EMBL/GenBank/DDBJ databases">
        <title>Sub-species coevolution in mutualistic symbiosis.</title>
        <authorList>
            <person name="Murfin K."/>
            <person name="Klassen J."/>
            <person name="Lee M."/>
            <person name="Forst S."/>
            <person name="Stock P."/>
            <person name="Goodrich-Blair H."/>
        </authorList>
    </citation>
    <scope>NUCLEOTIDE SEQUENCE [LARGE SCALE GENOMIC DNA]</scope>
    <source>
        <strain evidence="1">Oregonense</strain>
    </source>
</reference>
<organism evidence="1">
    <name type="scientific">Xenorhabdus bovienii str. oregonense</name>
    <dbReference type="NCBI Taxonomy" id="1398202"/>
    <lineage>
        <taxon>Bacteria</taxon>
        <taxon>Pseudomonadati</taxon>
        <taxon>Pseudomonadota</taxon>
        <taxon>Gammaproteobacteria</taxon>
        <taxon>Enterobacterales</taxon>
        <taxon>Morganellaceae</taxon>
        <taxon>Xenorhabdus</taxon>
    </lineage>
</organism>
<proteinExistence type="predicted"/>
<dbReference type="HOGENOM" id="CLU_3319430_0_0_6"/>
<dbReference type="Proteomes" id="UP000028483">
    <property type="component" value="Unassembled WGS sequence"/>
</dbReference>